<organism evidence="1 2">
    <name type="scientific">Coemansia nantahalensis</name>
    <dbReference type="NCBI Taxonomy" id="2789366"/>
    <lineage>
        <taxon>Eukaryota</taxon>
        <taxon>Fungi</taxon>
        <taxon>Fungi incertae sedis</taxon>
        <taxon>Zoopagomycota</taxon>
        <taxon>Kickxellomycotina</taxon>
        <taxon>Kickxellomycetes</taxon>
        <taxon>Kickxellales</taxon>
        <taxon>Kickxellaceae</taxon>
        <taxon>Coemansia</taxon>
    </lineage>
</organism>
<sequence>MTTASEQEKALAGPADGADASPDTESKEPETAAAASKDTPAEQASADSCSDTDEAPVAGNTRPGTSRSTVAGDAAGPAADEAGAAGVDSDDEGDELVVEKPRVQVYGSTVSGNRTYKKQAKELFMMLEACEVDFEFICIAADEQAKRYVRRKALGNMTIPQVYVDGEFRGFYDDAFKANEMDELYEWLGLDEDPVDY</sequence>
<accession>A0ACC1K3B7</accession>
<comment type="caution">
    <text evidence="1">The sequence shown here is derived from an EMBL/GenBank/DDBJ whole genome shotgun (WGS) entry which is preliminary data.</text>
</comment>
<reference evidence="1" key="1">
    <citation type="submission" date="2022-07" db="EMBL/GenBank/DDBJ databases">
        <title>Phylogenomic reconstructions and comparative analyses of Kickxellomycotina fungi.</title>
        <authorList>
            <person name="Reynolds N.K."/>
            <person name="Stajich J.E."/>
            <person name="Barry K."/>
            <person name="Grigoriev I.V."/>
            <person name="Crous P."/>
            <person name="Smith M.E."/>
        </authorList>
    </citation>
    <scope>NUCLEOTIDE SEQUENCE</scope>
    <source>
        <strain evidence="1">CBS 109366</strain>
    </source>
</reference>
<dbReference type="Proteomes" id="UP001140234">
    <property type="component" value="Unassembled WGS sequence"/>
</dbReference>
<protein>
    <submittedName>
        <fullName evidence="1">Uncharacterized protein</fullName>
    </submittedName>
</protein>
<dbReference type="EMBL" id="JANBUJ010000354">
    <property type="protein sequence ID" value="KAJ2772565.1"/>
    <property type="molecule type" value="Genomic_DNA"/>
</dbReference>
<gene>
    <name evidence="1" type="ORF">IWQ57_001706</name>
</gene>
<evidence type="ECO:0000313" key="1">
    <source>
        <dbReference type="EMBL" id="KAJ2772565.1"/>
    </source>
</evidence>
<proteinExistence type="predicted"/>
<evidence type="ECO:0000313" key="2">
    <source>
        <dbReference type="Proteomes" id="UP001140234"/>
    </source>
</evidence>
<name>A0ACC1K3B7_9FUNG</name>
<keyword evidence="2" id="KW-1185">Reference proteome</keyword>